<feature type="region of interest" description="Disordered" evidence="1">
    <location>
        <begin position="62"/>
        <end position="101"/>
    </location>
</feature>
<name>A0AAV2CIG0_9ROSI</name>
<reference evidence="2 3" key="1">
    <citation type="submission" date="2024-04" db="EMBL/GenBank/DDBJ databases">
        <authorList>
            <person name="Fracassetti M."/>
        </authorList>
    </citation>
    <scope>NUCLEOTIDE SEQUENCE [LARGE SCALE GENOMIC DNA]</scope>
</reference>
<evidence type="ECO:0000313" key="2">
    <source>
        <dbReference type="EMBL" id="CAL1356088.1"/>
    </source>
</evidence>
<gene>
    <name evidence="2" type="ORF">LTRI10_LOCUS3809</name>
</gene>
<dbReference type="AlphaFoldDB" id="A0AAV2CIG0"/>
<proteinExistence type="predicted"/>
<dbReference type="EMBL" id="OZ034813">
    <property type="protein sequence ID" value="CAL1356088.1"/>
    <property type="molecule type" value="Genomic_DNA"/>
</dbReference>
<sequence length="101" mass="10816">MTDLGYRSINLDRVLAALHLPIVIGGNSETVADFQNGESHNDPHLTSCGCRCRLPPPLSSTPWDNVAAREESESSDLTLPQSTPLSSTPSMPAPSIVMDDL</sequence>
<accession>A0AAV2CIG0</accession>
<organism evidence="2 3">
    <name type="scientific">Linum trigynum</name>
    <dbReference type="NCBI Taxonomy" id="586398"/>
    <lineage>
        <taxon>Eukaryota</taxon>
        <taxon>Viridiplantae</taxon>
        <taxon>Streptophyta</taxon>
        <taxon>Embryophyta</taxon>
        <taxon>Tracheophyta</taxon>
        <taxon>Spermatophyta</taxon>
        <taxon>Magnoliopsida</taxon>
        <taxon>eudicotyledons</taxon>
        <taxon>Gunneridae</taxon>
        <taxon>Pentapetalae</taxon>
        <taxon>rosids</taxon>
        <taxon>fabids</taxon>
        <taxon>Malpighiales</taxon>
        <taxon>Linaceae</taxon>
        <taxon>Linum</taxon>
    </lineage>
</organism>
<evidence type="ECO:0000256" key="1">
    <source>
        <dbReference type="SAM" id="MobiDB-lite"/>
    </source>
</evidence>
<feature type="compositionally biased region" description="Low complexity" evidence="1">
    <location>
        <begin position="75"/>
        <end position="95"/>
    </location>
</feature>
<keyword evidence="3" id="KW-1185">Reference proteome</keyword>
<protein>
    <submittedName>
        <fullName evidence="2">Uncharacterized protein</fullName>
    </submittedName>
</protein>
<evidence type="ECO:0000313" key="3">
    <source>
        <dbReference type="Proteomes" id="UP001497516"/>
    </source>
</evidence>
<dbReference type="Proteomes" id="UP001497516">
    <property type="component" value="Chromosome 1"/>
</dbReference>